<protein>
    <submittedName>
        <fullName evidence="1">Uncharacterized protein</fullName>
    </submittedName>
</protein>
<evidence type="ECO:0000313" key="2">
    <source>
        <dbReference type="Proteomes" id="UP000222916"/>
    </source>
</evidence>
<evidence type="ECO:0000313" key="1">
    <source>
        <dbReference type="EMBL" id="ATP07365.1"/>
    </source>
</evidence>
<sequence>MSGADNNPDVPWPLSHSPTLMVGLLFYDPGRLTSGDGSLF</sequence>
<gene>
    <name evidence="1" type="ORF">Asalp_00990</name>
</gene>
<accession>A0A2D1QAV6</accession>
<dbReference type="AlphaFoldDB" id="A0A2D1QAV6"/>
<dbReference type="EMBL" id="CP022426">
    <property type="protein sequence ID" value="ATP07365.1"/>
    <property type="molecule type" value="Genomic_DNA"/>
</dbReference>
<proteinExistence type="predicted"/>
<name>A0A2D1QAV6_AERSA</name>
<organism evidence="1 2">
    <name type="scientific">Aeromonas salmonicida subsp. pectinolytica 34mel</name>
    <dbReference type="NCBI Taxonomy" id="1324960"/>
    <lineage>
        <taxon>Bacteria</taxon>
        <taxon>Pseudomonadati</taxon>
        <taxon>Pseudomonadota</taxon>
        <taxon>Gammaproteobacteria</taxon>
        <taxon>Aeromonadales</taxon>
        <taxon>Aeromonadaceae</taxon>
        <taxon>Aeromonas</taxon>
    </lineage>
</organism>
<reference evidence="2" key="1">
    <citation type="journal article" date="2018" name="BMC Genomics">
        <title>The complete and fully assembled genome sequence of Aeromonas salmonicida subsp. pectinolytica and its comparative analysis with other Aeromonas species: investigation of the mobilome in environmental and pathogenic strains.</title>
        <authorList>
            <person name="Pfeiffer F."/>
            <person name="Zamora-Lagos M.A."/>
            <person name="Blettinger M."/>
            <person name="Yeroslaviz A."/>
            <person name="Dahl A."/>
            <person name="Gruber S."/>
            <person name="Habermann B.H."/>
        </authorList>
    </citation>
    <scope>NUCLEOTIDE SEQUENCE [LARGE SCALE GENOMIC DNA]</scope>
    <source>
        <strain evidence="2">34mel</strain>
    </source>
</reference>
<dbReference type="Proteomes" id="UP000222916">
    <property type="component" value="Chromosome"/>
</dbReference>